<comment type="caution">
    <text evidence="2">The sequence shown here is derived from an EMBL/GenBank/DDBJ whole genome shotgun (WGS) entry which is preliminary data.</text>
</comment>
<evidence type="ECO:0000313" key="3">
    <source>
        <dbReference type="Proteomes" id="UP000532311"/>
    </source>
</evidence>
<protein>
    <submittedName>
        <fullName evidence="2">Peptidase M12</fullName>
    </submittedName>
</protein>
<sequence>MERETRADTFLLKFEIDIPEASQEQPEPFRVTTFESSDRSLHEILPNYIPCGSASPSVKRFDPRKVPCLQPLAVFTKTAHQSANQNERLMHLHFVKAKDLTLMCVAWQHVVLDAPALRLIVDEWECRLAKDSHMRTHGPDKHRAETEGLKNRPNLDELTSTLQKSPTPSLPGWAAVTLWGGLKLKLLSKIYSLRYLRTFGTAYMPPNLVAALVMRVKSNAGPGVVLSRNDIVASWFYKATCEIYPPRTATTLSRAVNLRGKHALISPSVSGNALGLAVMPSVQSGALQQTSLKNLALATRRSVEKFKDPDYVSRFMGFRMNCGNTNRFAVPEVKLSNQRCLITSFVNLGLSNPNFGEGLITSSSVKSIHHGDIPHEVQALWIKKEDRWPLGHAITVVFLELPIHPDADEVIQIVTQCAEQWVQDANISFQFLATTADSHAKGSADLQITFQPGFSWSVVGTRALQIQGRTMNLAVEPGHMPDQIRRMALHELGHALGFRHEHASPASGLKFDKEKWMVYNKGTEQDFETNFEKRIDDQPRLVSKFDPQSIMIYEIRREWEWNVDGVHIPLNSRLSVIDQAVVKIVYPFKATNCPFVNGMWYCHEGTCKPGRAQCNLCKHISEHSFLGE</sequence>
<dbReference type="InterPro" id="IPR024079">
    <property type="entry name" value="MetalloPept_cat_dom_sf"/>
</dbReference>
<gene>
    <name evidence="2" type="ORF">FGLOB1_12741</name>
</gene>
<proteinExistence type="predicted"/>
<evidence type="ECO:0000259" key="1">
    <source>
        <dbReference type="SMART" id="SM00235"/>
    </source>
</evidence>
<dbReference type="Proteomes" id="UP000532311">
    <property type="component" value="Unassembled WGS sequence"/>
</dbReference>
<dbReference type="SMART" id="SM00235">
    <property type="entry name" value="ZnMc"/>
    <property type="match status" value="1"/>
</dbReference>
<dbReference type="Pfam" id="PF01400">
    <property type="entry name" value="Astacin"/>
    <property type="match status" value="1"/>
</dbReference>
<dbReference type="SUPFAM" id="SSF55486">
    <property type="entry name" value="Metalloproteases ('zincins'), catalytic domain"/>
    <property type="match status" value="1"/>
</dbReference>
<dbReference type="GO" id="GO:0008270">
    <property type="term" value="F:zinc ion binding"/>
    <property type="evidence" value="ECO:0007669"/>
    <property type="project" value="InterPro"/>
</dbReference>
<organism evidence="2 3">
    <name type="scientific">Fusarium globosum</name>
    <dbReference type="NCBI Taxonomy" id="78864"/>
    <lineage>
        <taxon>Eukaryota</taxon>
        <taxon>Fungi</taxon>
        <taxon>Dikarya</taxon>
        <taxon>Ascomycota</taxon>
        <taxon>Pezizomycotina</taxon>
        <taxon>Sordariomycetes</taxon>
        <taxon>Hypocreomycetidae</taxon>
        <taxon>Hypocreales</taxon>
        <taxon>Nectriaceae</taxon>
        <taxon>Fusarium</taxon>
        <taxon>Fusarium fujikuroi species complex</taxon>
    </lineage>
</organism>
<dbReference type="Gene3D" id="3.40.390.10">
    <property type="entry name" value="Collagenase (Catalytic Domain)"/>
    <property type="match status" value="1"/>
</dbReference>
<dbReference type="GO" id="GO:0004222">
    <property type="term" value="F:metalloendopeptidase activity"/>
    <property type="evidence" value="ECO:0007669"/>
    <property type="project" value="InterPro"/>
</dbReference>
<dbReference type="EMBL" id="JAAQPF010000731">
    <property type="protein sequence ID" value="KAF5697493.1"/>
    <property type="molecule type" value="Genomic_DNA"/>
</dbReference>
<reference evidence="2 3" key="1">
    <citation type="submission" date="2020-05" db="EMBL/GenBank/DDBJ databases">
        <title>Identification and distribution of gene clusters putatively required for synthesis of sphingolipid metabolism inhibitors in phylogenetically diverse species of the filamentous fungus Fusarium.</title>
        <authorList>
            <person name="Kim H.-S."/>
            <person name="Busman M."/>
            <person name="Brown D.W."/>
            <person name="Divon H."/>
            <person name="Uhlig S."/>
            <person name="Proctor R.H."/>
        </authorList>
    </citation>
    <scope>NUCLEOTIDE SEQUENCE [LARGE SCALE GENOMIC DNA]</scope>
    <source>
        <strain evidence="2 3">NRRL 26131</strain>
    </source>
</reference>
<dbReference type="InterPro" id="IPR023213">
    <property type="entry name" value="CAT-like_dom_sf"/>
</dbReference>
<dbReference type="InterPro" id="IPR001506">
    <property type="entry name" value="Peptidase_M12A"/>
</dbReference>
<dbReference type="GO" id="GO:0006508">
    <property type="term" value="P:proteolysis"/>
    <property type="evidence" value="ECO:0007669"/>
    <property type="project" value="InterPro"/>
</dbReference>
<evidence type="ECO:0000313" key="2">
    <source>
        <dbReference type="EMBL" id="KAF5697493.1"/>
    </source>
</evidence>
<name>A0A8H5XP89_9HYPO</name>
<dbReference type="InterPro" id="IPR006026">
    <property type="entry name" value="Peptidase_Metallo"/>
</dbReference>
<keyword evidence="3" id="KW-1185">Reference proteome</keyword>
<accession>A0A8H5XP89</accession>
<dbReference type="Gene3D" id="3.30.559.10">
    <property type="entry name" value="Chloramphenicol acetyltransferase-like domain"/>
    <property type="match status" value="1"/>
</dbReference>
<feature type="domain" description="Peptidase metallopeptidase" evidence="1">
    <location>
        <begin position="384"/>
        <end position="533"/>
    </location>
</feature>
<dbReference type="AlphaFoldDB" id="A0A8H5XP89"/>